<dbReference type="EMBL" id="LGTL01000008">
    <property type="protein sequence ID" value="KPA80339.1"/>
    <property type="molecule type" value="Genomic_DNA"/>
</dbReference>
<dbReference type="EMBL" id="LGTL01000008">
    <property type="protein sequence ID" value="KPA80340.1"/>
    <property type="molecule type" value="Genomic_DNA"/>
</dbReference>
<feature type="region of interest" description="Disordered" evidence="1">
    <location>
        <begin position="44"/>
        <end position="67"/>
    </location>
</feature>
<feature type="region of interest" description="Disordered" evidence="1">
    <location>
        <begin position="82"/>
        <end position="117"/>
    </location>
</feature>
<feature type="compositionally biased region" description="Low complexity" evidence="1">
    <location>
        <begin position="89"/>
        <end position="109"/>
    </location>
</feature>
<dbReference type="VEuPathDB" id="TriTrypDB:LpyrH10_08_0580"/>
<reference evidence="2 3" key="1">
    <citation type="submission" date="2015-07" db="EMBL/GenBank/DDBJ databases">
        <title>High-quality genome of monoxenous trypanosomatid Leptomonas pyrrhocoris.</title>
        <authorList>
            <person name="Flegontov P."/>
            <person name="Butenko A."/>
            <person name="Firsov S."/>
            <person name="Vlcek C."/>
            <person name="Logacheva M.D."/>
            <person name="Field M."/>
            <person name="Filatov D."/>
            <person name="Flegontova O."/>
            <person name="Gerasimov E."/>
            <person name="Jackson A.P."/>
            <person name="Kelly S."/>
            <person name="Opperdoes F."/>
            <person name="O'Reilly A."/>
            <person name="Votypka J."/>
            <person name="Yurchenko V."/>
            <person name="Lukes J."/>
        </authorList>
    </citation>
    <scope>NUCLEOTIDE SEQUENCE [LARGE SCALE GENOMIC DNA]</scope>
    <source>
        <strain evidence="2">H10</strain>
    </source>
</reference>
<dbReference type="RefSeq" id="XP_015658778.1">
    <property type="nucleotide sequence ID" value="XM_015802334.1"/>
</dbReference>
<dbReference type="Proteomes" id="UP000037923">
    <property type="component" value="Unassembled WGS sequence"/>
</dbReference>
<comment type="caution">
    <text evidence="2">The sequence shown here is derived from an EMBL/GenBank/DDBJ whole genome shotgun (WGS) entry which is preliminary data.</text>
</comment>
<evidence type="ECO:0000313" key="2">
    <source>
        <dbReference type="EMBL" id="KPA80339.1"/>
    </source>
</evidence>
<evidence type="ECO:0000256" key="1">
    <source>
        <dbReference type="SAM" id="MobiDB-lite"/>
    </source>
</evidence>
<dbReference type="AlphaFoldDB" id="A0A0M9G1M5"/>
<keyword evidence="3" id="KW-1185">Reference proteome</keyword>
<dbReference type="OrthoDB" id="263994at2759"/>
<accession>A0A0M9G1M5</accession>
<feature type="compositionally biased region" description="Low complexity" evidence="1">
    <location>
        <begin position="45"/>
        <end position="56"/>
    </location>
</feature>
<protein>
    <submittedName>
        <fullName evidence="2">Uncharacterized protein</fullName>
    </submittedName>
</protein>
<gene>
    <name evidence="2" type="ORF">ABB37_04609</name>
</gene>
<sequence length="446" mass="46841">MADVRQSDDAATCPRLFSVLGGAVTRASLQQLQRDIDVMMEVPDAPTSTRSASPTSHNAPAKRTPSVQSWRRVLEALRAARTNTDDADASASTSATDVPAPSASSAPPTQLLSPHGSAASVRDTLVHLLGVSTGSALYRECVAAPRRRVRHMVKQLAQAVRTQYLRRLSLSEPVDVHVQLYPSAAEASCSAVPAALRENKGFCAAITVRRLADLADEAAAGQRLKERYMNVAAQGQTLASALAFWADVSYGDAPPAALAEYPPLGFEAEDSVNGAAPLTRTGTTMSTTEDDGRRLGQKATRPTRVGEEEAGDEVASSSLLLGLPERRQQLVPDPSGRPTWMQPSLLSSPSTAAKGGRSSADSRQGAALPHLSYSPVGLVAVLYVHSSGVAYVGYPPAPQGREEDSEADTSSLPTAVTPIVAARPPLVCTLPMLSSTGFTRSLLGLS</sequence>
<dbReference type="OMA" id="MYVDLLA"/>
<feature type="compositionally biased region" description="Polar residues" evidence="1">
    <location>
        <begin position="341"/>
        <end position="351"/>
    </location>
</feature>
<name>A0A0M9G1M5_LEPPY</name>
<evidence type="ECO:0000313" key="3">
    <source>
        <dbReference type="Proteomes" id="UP000037923"/>
    </source>
</evidence>
<organism evidence="2 3">
    <name type="scientific">Leptomonas pyrrhocoris</name>
    <name type="common">Firebug parasite</name>
    <dbReference type="NCBI Taxonomy" id="157538"/>
    <lineage>
        <taxon>Eukaryota</taxon>
        <taxon>Discoba</taxon>
        <taxon>Euglenozoa</taxon>
        <taxon>Kinetoplastea</taxon>
        <taxon>Metakinetoplastina</taxon>
        <taxon>Trypanosomatida</taxon>
        <taxon>Trypanosomatidae</taxon>
        <taxon>Leishmaniinae</taxon>
        <taxon>Leptomonas</taxon>
    </lineage>
</organism>
<dbReference type="RefSeq" id="XP_015658779.1">
    <property type="nucleotide sequence ID" value="XM_015802335.1"/>
</dbReference>
<proteinExistence type="predicted"/>
<feature type="region of interest" description="Disordered" evidence="1">
    <location>
        <begin position="273"/>
        <end position="363"/>
    </location>
</feature>
<dbReference type="GeneID" id="26904900"/>